<accession>G0MUZ1</accession>
<feature type="domain" description="BTB" evidence="1">
    <location>
        <begin position="19"/>
        <end position="87"/>
    </location>
</feature>
<dbReference type="OMA" id="ANITDKP"/>
<sequence length="221" mass="26090">MSLLAEFSKNPSSPKITEEIVKLNIGGTHFFTTKSTLTKFDGFFKVMVETDIPVIKDNTGAIFIDRSAKHFELILNFMRDGDVALPERKKDIQEIQKEAQFYLLDGLMTKLRFIESEDEFLQLVTEPVKPVLVFHYSVIAFGRLRYPFCVNMESFLEKYKDTFDIYFKPQKVGHNGEIDYWQWTIHYYNKYVEGKDPLNWNCKQGIEDDIEKFLKQESFRF</sequence>
<gene>
    <name evidence="2" type="ORF">CAEBREN_06597</name>
</gene>
<organism evidence="3">
    <name type="scientific">Caenorhabditis brenneri</name>
    <name type="common">Nematode worm</name>
    <dbReference type="NCBI Taxonomy" id="135651"/>
    <lineage>
        <taxon>Eukaryota</taxon>
        <taxon>Metazoa</taxon>
        <taxon>Ecdysozoa</taxon>
        <taxon>Nematoda</taxon>
        <taxon>Chromadorea</taxon>
        <taxon>Rhabditida</taxon>
        <taxon>Rhabditina</taxon>
        <taxon>Rhabditomorpha</taxon>
        <taxon>Rhabditoidea</taxon>
        <taxon>Rhabditidae</taxon>
        <taxon>Peloderinae</taxon>
        <taxon>Caenorhabditis</taxon>
    </lineage>
</organism>
<dbReference type="OrthoDB" id="5804262at2759"/>
<dbReference type="HOGENOM" id="CLU_086154_0_0_1"/>
<dbReference type="PANTHER" id="PTHR11145:SF19">
    <property type="entry name" value="BTB DOMAIN-CONTAINING PROTEIN-RELATED"/>
    <property type="match status" value="1"/>
</dbReference>
<reference evidence="3" key="1">
    <citation type="submission" date="2011-07" db="EMBL/GenBank/DDBJ databases">
        <authorList>
            <consortium name="Caenorhabditis brenneri Sequencing and Analysis Consortium"/>
            <person name="Wilson R.K."/>
        </authorList>
    </citation>
    <scope>NUCLEOTIDE SEQUENCE [LARGE SCALE GENOMIC DNA]</scope>
    <source>
        <strain evidence="3">PB2801</strain>
    </source>
</reference>
<dbReference type="Proteomes" id="UP000008068">
    <property type="component" value="Unassembled WGS sequence"/>
</dbReference>
<dbReference type="InterPro" id="IPR003131">
    <property type="entry name" value="T1-type_BTB"/>
</dbReference>
<dbReference type="PANTHER" id="PTHR11145">
    <property type="entry name" value="BTB/POZ DOMAIN-CONTAINING ADAPTER FOR CUL3-MEDIATED RHOA DEGRADATION PROTEIN FAMILY MEMBER"/>
    <property type="match status" value="1"/>
</dbReference>
<dbReference type="PROSITE" id="PS50097">
    <property type="entry name" value="BTB"/>
    <property type="match status" value="1"/>
</dbReference>
<keyword evidence="3" id="KW-1185">Reference proteome</keyword>
<dbReference type="GO" id="GO:0051260">
    <property type="term" value="P:protein homooligomerization"/>
    <property type="evidence" value="ECO:0007669"/>
    <property type="project" value="InterPro"/>
</dbReference>
<dbReference type="FunCoup" id="G0MUZ1">
    <property type="interactions" value="391"/>
</dbReference>
<evidence type="ECO:0000313" key="3">
    <source>
        <dbReference type="Proteomes" id="UP000008068"/>
    </source>
</evidence>
<dbReference type="SMART" id="SM00225">
    <property type="entry name" value="BTB"/>
    <property type="match status" value="1"/>
</dbReference>
<evidence type="ECO:0000313" key="2">
    <source>
        <dbReference type="EMBL" id="EGT44543.1"/>
    </source>
</evidence>
<dbReference type="InterPro" id="IPR011333">
    <property type="entry name" value="SKP1/BTB/POZ_sf"/>
</dbReference>
<proteinExistence type="predicted"/>
<dbReference type="InterPro" id="IPR045068">
    <property type="entry name" value="BACURD1-3"/>
</dbReference>
<dbReference type="eggNOG" id="KOG2716">
    <property type="taxonomic scope" value="Eukaryota"/>
</dbReference>
<protein>
    <recommendedName>
        <fullName evidence="1">BTB domain-containing protein</fullName>
    </recommendedName>
</protein>
<dbReference type="AlphaFoldDB" id="G0MUZ1"/>
<dbReference type="STRING" id="135651.G0MUZ1"/>
<name>G0MUZ1_CAEBE</name>
<dbReference type="EMBL" id="GL379813">
    <property type="protein sequence ID" value="EGT44543.1"/>
    <property type="molecule type" value="Genomic_DNA"/>
</dbReference>
<dbReference type="Gene3D" id="3.30.710.10">
    <property type="entry name" value="Potassium Channel Kv1.1, Chain A"/>
    <property type="match status" value="1"/>
</dbReference>
<dbReference type="SUPFAM" id="SSF54695">
    <property type="entry name" value="POZ domain"/>
    <property type="match status" value="1"/>
</dbReference>
<dbReference type="Pfam" id="PF02214">
    <property type="entry name" value="BTB_2"/>
    <property type="match status" value="1"/>
</dbReference>
<dbReference type="InParanoid" id="G0MUZ1"/>
<dbReference type="InterPro" id="IPR000210">
    <property type="entry name" value="BTB/POZ_dom"/>
</dbReference>
<evidence type="ECO:0000259" key="1">
    <source>
        <dbReference type="PROSITE" id="PS50097"/>
    </source>
</evidence>